<feature type="binding site" evidence="7">
    <location>
        <position position="105"/>
    </location>
    <ligand>
        <name>[2Fe-2S] cluster</name>
        <dbReference type="ChEBI" id="CHEBI:190135"/>
    </ligand>
</feature>
<accession>K4LSJ9</accession>
<dbReference type="STRING" id="1089553.Tph_c08240"/>
<dbReference type="GO" id="GO:0016491">
    <property type="term" value="F:oxidoreductase activity"/>
    <property type="evidence" value="ECO:0007669"/>
    <property type="project" value="UniProtKB-KW"/>
</dbReference>
<protein>
    <submittedName>
        <fullName evidence="8">NADH-quinone oxidoreductase 24kDa subunit E</fullName>
        <ecNumber evidence="8">1.6.99.5</ecNumber>
    </submittedName>
</protein>
<dbReference type="CDD" id="cd03064">
    <property type="entry name" value="TRX_Fd_NuoE"/>
    <property type="match status" value="1"/>
</dbReference>
<feature type="binding site" evidence="7">
    <location>
        <position position="100"/>
    </location>
    <ligand>
        <name>[2Fe-2S] cluster</name>
        <dbReference type="ChEBI" id="CHEBI:190135"/>
    </ligand>
</feature>
<dbReference type="PANTHER" id="PTHR43342:SF2">
    <property type="entry name" value="POTENTIAL NAD-REDUCING HYDROGENASE SUBUNIT"/>
    <property type="match status" value="1"/>
</dbReference>
<dbReference type="GO" id="GO:0046872">
    <property type="term" value="F:metal ion binding"/>
    <property type="evidence" value="ECO:0007669"/>
    <property type="project" value="UniProtKB-KW"/>
</dbReference>
<keyword evidence="9" id="KW-1185">Reference proteome</keyword>
<dbReference type="PIRSF" id="PIRSF000216">
    <property type="entry name" value="NADH_DH_24kDa"/>
    <property type="match status" value="1"/>
</dbReference>
<dbReference type="EMBL" id="CP003732">
    <property type="protein sequence ID" value="AFV11054.1"/>
    <property type="molecule type" value="Genomic_DNA"/>
</dbReference>
<dbReference type="HOGENOM" id="CLU_054362_2_1_9"/>
<feature type="binding site" evidence="7">
    <location>
        <position position="141"/>
    </location>
    <ligand>
        <name>[2Fe-2S] cluster</name>
        <dbReference type="ChEBI" id="CHEBI:190135"/>
    </ligand>
</feature>
<dbReference type="InterPro" id="IPR028431">
    <property type="entry name" value="NADP_DH_HndA-like"/>
</dbReference>
<evidence type="ECO:0000256" key="3">
    <source>
        <dbReference type="ARBA" id="ARBA00022723"/>
    </source>
</evidence>
<dbReference type="RefSeq" id="WP_015049935.1">
    <property type="nucleotide sequence ID" value="NZ_KI912609.1"/>
</dbReference>
<reference evidence="8 9" key="1">
    <citation type="journal article" date="2012" name="BMC Genomics">
        <title>Genome-guided analysis of physiological and morphological traits of the fermentative acetate oxidizer Thermacetogenium phaeum.</title>
        <authorList>
            <person name="Oehler D."/>
            <person name="Poehlein A."/>
            <person name="Leimbach A."/>
            <person name="Muller N."/>
            <person name="Daniel R."/>
            <person name="Gottschalk G."/>
            <person name="Schink B."/>
        </authorList>
    </citation>
    <scope>NUCLEOTIDE SEQUENCE [LARGE SCALE GENOMIC DNA]</scope>
    <source>
        <strain evidence="9">ATCC BAA-254 / DSM 26808 / PB</strain>
    </source>
</reference>
<dbReference type="NCBIfam" id="NF005722">
    <property type="entry name" value="PRK07539.1-2"/>
    <property type="match status" value="1"/>
</dbReference>
<keyword evidence="2 7" id="KW-0001">2Fe-2S</keyword>
<evidence type="ECO:0000256" key="7">
    <source>
        <dbReference type="PIRSR" id="PIRSR000216-1"/>
    </source>
</evidence>
<comment type="cofactor">
    <cofactor evidence="6">
        <name>[2Fe-2S] cluster</name>
        <dbReference type="ChEBI" id="CHEBI:190135"/>
    </cofactor>
</comment>
<evidence type="ECO:0000256" key="2">
    <source>
        <dbReference type="ARBA" id="ARBA00022714"/>
    </source>
</evidence>
<dbReference type="FunFam" id="3.40.30.10:FF:000015">
    <property type="entry name" value="NADH-quinone oxidoreductase subunit E"/>
    <property type="match status" value="1"/>
</dbReference>
<keyword evidence="4 7" id="KW-0408">Iron</keyword>
<proteinExistence type="inferred from homology"/>
<sequence length="179" mass="19874">MDGGGPGVRPHLTFWSFQGKGEEIMKELEVLDIISRYQDANGRVSGILGDIQQKYRYVPEEAMKLVARELKIPLTQVYGVATFYAAYSLEPKGEHLIAVCHGTACHVKGAAQLSERLEKELQIKEGQTTKDGRFTLEGVRCLGCCSLAPVVSIDGKTYGRMRPEDVPGTLAEWQEEEEK</sequence>
<evidence type="ECO:0000313" key="9">
    <source>
        <dbReference type="Proteomes" id="UP000000467"/>
    </source>
</evidence>
<dbReference type="PANTHER" id="PTHR43342">
    <property type="entry name" value="NADH-QUINONE OXIDOREDUCTASE, E SUBUNIT"/>
    <property type="match status" value="1"/>
</dbReference>
<evidence type="ECO:0000256" key="4">
    <source>
        <dbReference type="ARBA" id="ARBA00023004"/>
    </source>
</evidence>
<feature type="binding site" evidence="7">
    <location>
        <position position="145"/>
    </location>
    <ligand>
        <name>[2Fe-2S] cluster</name>
        <dbReference type="ChEBI" id="CHEBI:190135"/>
    </ligand>
</feature>
<dbReference type="Gene3D" id="1.10.10.1590">
    <property type="entry name" value="NADH-quinone oxidoreductase subunit E"/>
    <property type="match status" value="1"/>
</dbReference>
<dbReference type="InterPro" id="IPR041921">
    <property type="entry name" value="NuoE_N"/>
</dbReference>
<dbReference type="GO" id="GO:0051537">
    <property type="term" value="F:2 iron, 2 sulfur cluster binding"/>
    <property type="evidence" value="ECO:0007669"/>
    <property type="project" value="UniProtKB-KW"/>
</dbReference>
<evidence type="ECO:0000256" key="5">
    <source>
        <dbReference type="ARBA" id="ARBA00023014"/>
    </source>
</evidence>
<comment type="similarity">
    <text evidence="1">Belongs to the complex I 24 kDa subunit family.</text>
</comment>
<dbReference type="KEGG" id="tpz:Tph_c08240"/>
<dbReference type="InterPro" id="IPR042128">
    <property type="entry name" value="NuoE_dom"/>
</dbReference>
<gene>
    <name evidence="8" type="primary">nuoE3</name>
    <name evidence="8" type="ordered locus">Tph_c08240</name>
</gene>
<name>K4LSJ9_THEPS</name>
<evidence type="ECO:0000256" key="1">
    <source>
        <dbReference type="ARBA" id="ARBA00010643"/>
    </source>
</evidence>
<dbReference type="Pfam" id="PF01257">
    <property type="entry name" value="2Fe-2S_thioredx"/>
    <property type="match status" value="1"/>
</dbReference>
<dbReference type="eggNOG" id="COG1905">
    <property type="taxonomic scope" value="Bacteria"/>
</dbReference>
<dbReference type="AlphaFoldDB" id="K4LSJ9"/>
<dbReference type="InterPro" id="IPR002023">
    <property type="entry name" value="NuoE-like"/>
</dbReference>
<keyword evidence="5 7" id="KW-0411">Iron-sulfur</keyword>
<dbReference type="InterPro" id="IPR036249">
    <property type="entry name" value="Thioredoxin-like_sf"/>
</dbReference>
<dbReference type="PROSITE" id="PS01099">
    <property type="entry name" value="COMPLEX1_24K"/>
    <property type="match status" value="1"/>
</dbReference>
<dbReference type="EC" id="1.6.99.5" evidence="8"/>
<dbReference type="SUPFAM" id="SSF52833">
    <property type="entry name" value="Thioredoxin-like"/>
    <property type="match status" value="1"/>
</dbReference>
<keyword evidence="8" id="KW-0560">Oxidoreductase</keyword>
<evidence type="ECO:0000256" key="6">
    <source>
        <dbReference type="ARBA" id="ARBA00034078"/>
    </source>
</evidence>
<organism evidence="8 9">
    <name type="scientific">Thermacetogenium phaeum (strain ATCC BAA-254 / DSM 26808 / PB)</name>
    <dbReference type="NCBI Taxonomy" id="1089553"/>
    <lineage>
        <taxon>Bacteria</taxon>
        <taxon>Bacillati</taxon>
        <taxon>Bacillota</taxon>
        <taxon>Clostridia</taxon>
        <taxon>Thermoanaerobacterales</taxon>
        <taxon>Thermoanaerobacteraceae</taxon>
        <taxon>Thermacetogenium</taxon>
    </lineage>
</organism>
<dbReference type="Gene3D" id="3.40.30.10">
    <property type="entry name" value="Glutaredoxin"/>
    <property type="match status" value="1"/>
</dbReference>
<keyword evidence="3 7" id="KW-0479">Metal-binding</keyword>
<evidence type="ECO:0000313" key="8">
    <source>
        <dbReference type="EMBL" id="AFV11054.1"/>
    </source>
</evidence>
<comment type="cofactor">
    <cofactor evidence="7">
        <name>[2Fe-2S] cluster</name>
        <dbReference type="ChEBI" id="CHEBI:190135"/>
    </cofactor>
    <text evidence="7">Binds 1 [2Fe-2S] cluster.</text>
</comment>
<dbReference type="Proteomes" id="UP000000467">
    <property type="component" value="Chromosome"/>
</dbReference>